<keyword evidence="1" id="KW-0456">Lyase</keyword>
<dbReference type="GO" id="GO:0016829">
    <property type="term" value="F:lyase activity"/>
    <property type="evidence" value="ECO:0007669"/>
    <property type="project" value="UniProtKB-KW"/>
</dbReference>
<dbReference type="Gene3D" id="2.30.130.110">
    <property type="match status" value="1"/>
</dbReference>
<dbReference type="Pfam" id="PF08666">
    <property type="entry name" value="SAF"/>
    <property type="match status" value="1"/>
</dbReference>
<dbReference type="AlphaFoldDB" id="F6BJT4"/>
<dbReference type="KEGG" id="txy:Thexy_0953"/>
<dbReference type="CDD" id="cd11613">
    <property type="entry name" value="SAF_AH_GD"/>
    <property type="match status" value="1"/>
</dbReference>
<dbReference type="InterPro" id="IPR013974">
    <property type="entry name" value="SAF"/>
</dbReference>
<organism evidence="3 4">
    <name type="scientific">Thermoanaerobacterium xylanolyticum (strain ATCC 49914 / DSM 7097 / LX-11)</name>
    <dbReference type="NCBI Taxonomy" id="858215"/>
    <lineage>
        <taxon>Bacteria</taxon>
        <taxon>Bacillati</taxon>
        <taxon>Bacillota</taxon>
        <taxon>Clostridia</taxon>
        <taxon>Thermoanaerobacterales</taxon>
        <taxon>Thermoanaerobacteraceae</taxon>
        <taxon>Thermoanaerobacterium</taxon>
    </lineage>
</organism>
<accession>F6BJT4</accession>
<sequence>MSELKKAIILDKKDNVATALLPIKKNDSVVIIYNNEIVTKVLALDDIEIYHKIAIKPIQNGDKVYKYGEVIGRATNFIKVGQHVHINNIESVMVTSEN</sequence>
<dbReference type="eggNOG" id="COG2721">
    <property type="taxonomic scope" value="Bacteria"/>
</dbReference>
<dbReference type="STRING" id="858215.Thexy_0953"/>
<gene>
    <name evidence="3" type="ordered locus">Thexy_0953</name>
</gene>
<dbReference type="InterPro" id="IPR044144">
    <property type="entry name" value="SAF_UxaA/GarD"/>
</dbReference>
<dbReference type="HOGENOM" id="CLU_084161_3_0_9"/>
<dbReference type="Proteomes" id="UP000007239">
    <property type="component" value="Chromosome"/>
</dbReference>
<dbReference type="EMBL" id="CP002739">
    <property type="protein sequence ID" value="AEF16991.1"/>
    <property type="molecule type" value="Genomic_DNA"/>
</dbReference>
<name>F6BJT4_THEXL</name>
<dbReference type="SMART" id="SM00858">
    <property type="entry name" value="SAF"/>
    <property type="match status" value="1"/>
</dbReference>
<keyword evidence="4" id="KW-1185">Reference proteome</keyword>
<dbReference type="RefSeq" id="WP_013787736.1">
    <property type="nucleotide sequence ID" value="NC_015555.1"/>
</dbReference>
<evidence type="ECO:0000256" key="1">
    <source>
        <dbReference type="ARBA" id="ARBA00023239"/>
    </source>
</evidence>
<evidence type="ECO:0000313" key="4">
    <source>
        <dbReference type="Proteomes" id="UP000007239"/>
    </source>
</evidence>
<proteinExistence type="predicted"/>
<feature type="domain" description="SAF" evidence="2">
    <location>
        <begin position="14"/>
        <end position="90"/>
    </location>
</feature>
<protein>
    <submittedName>
        <fullName evidence="3">SAF domain protein</fullName>
    </submittedName>
</protein>
<reference evidence="3" key="1">
    <citation type="submission" date="2011-05" db="EMBL/GenBank/DDBJ databases">
        <title>Complete sequence of Thermoanaerobacterium xylanolyticum LX-11.</title>
        <authorList>
            <consortium name="US DOE Joint Genome Institute"/>
            <person name="Lucas S."/>
            <person name="Han J."/>
            <person name="Lapidus A."/>
            <person name="Cheng J.-F."/>
            <person name="Goodwin L."/>
            <person name="Pitluck S."/>
            <person name="Peters L."/>
            <person name="Mikhailova N."/>
            <person name="Lu M."/>
            <person name="Han C."/>
            <person name="Tapia R."/>
            <person name="Land M."/>
            <person name="Hauser L."/>
            <person name="Kyrpides N."/>
            <person name="Ivanova N."/>
            <person name="Pagani I."/>
            <person name="Hemme C."/>
            <person name="Woyke T."/>
        </authorList>
    </citation>
    <scope>NUCLEOTIDE SEQUENCE</scope>
    <source>
        <strain evidence="3">LX-11</strain>
    </source>
</reference>
<evidence type="ECO:0000259" key="2">
    <source>
        <dbReference type="SMART" id="SM00858"/>
    </source>
</evidence>
<evidence type="ECO:0000313" key="3">
    <source>
        <dbReference type="EMBL" id="AEF16991.1"/>
    </source>
</evidence>